<dbReference type="GeneID" id="34528208"/>
<comment type="catalytic activity">
    <reaction evidence="6">
        <text>Couples ATP hydrolysis with the unwinding of duplex DNA by translocating in the 3'-5' direction.</text>
        <dbReference type="EC" id="5.6.2.4"/>
    </reaction>
</comment>
<accession>J7SAS3</accession>
<evidence type="ECO:0000256" key="4">
    <source>
        <dbReference type="ARBA" id="ARBA00022840"/>
    </source>
</evidence>
<evidence type="ECO:0000256" key="7">
    <source>
        <dbReference type="ARBA" id="ARBA00034808"/>
    </source>
</evidence>
<dbReference type="PANTHER" id="PTHR11070:SF46">
    <property type="entry name" value="ATP-DEPENDENT DNA HELICASE HMI1, MITOCHONDRIAL"/>
    <property type="match status" value="1"/>
</dbReference>
<dbReference type="CDD" id="cd17932">
    <property type="entry name" value="DEXQc_UvrD"/>
    <property type="match status" value="1"/>
</dbReference>
<dbReference type="EMBL" id="HE978324">
    <property type="protein sequence ID" value="CCK72441.1"/>
    <property type="molecule type" value="Genomic_DNA"/>
</dbReference>
<dbReference type="eggNOG" id="KOG2108">
    <property type="taxonomic scope" value="Eukaryota"/>
</dbReference>
<reference evidence="13" key="2">
    <citation type="submission" date="2012-08" db="EMBL/GenBank/DDBJ databases">
        <title>Genome sequence of Kazachstania naganishii.</title>
        <authorList>
            <person name="Gordon J.L."/>
            <person name="Armisen D."/>
            <person name="Proux-Wera E."/>
            <person name="OhEigeartaigh S.S."/>
            <person name="Byrne K.P."/>
            <person name="Wolfe K.H."/>
        </authorList>
    </citation>
    <scope>NUCLEOTIDE SEQUENCE [LARGE SCALE GENOMIC DNA]</scope>
    <source>
        <strain evidence="13">ATCC MYA-139 / BCRC 22969 / CBS 8797 / CCRC 22969 / KCTC 17520 / NBRC 10181 / NCYC 3082</strain>
    </source>
</reference>
<feature type="domain" description="UvrD-like helicase C-terminal" evidence="11">
    <location>
        <begin position="296"/>
        <end position="591"/>
    </location>
</feature>
<dbReference type="OrthoDB" id="1470711at2759"/>
<evidence type="ECO:0000256" key="5">
    <source>
        <dbReference type="ARBA" id="ARBA00023235"/>
    </source>
</evidence>
<gene>
    <name evidence="12" type="primary">KNAG0K00730</name>
    <name evidence="12" type="ordered locus">KNAG_0K00730</name>
</gene>
<dbReference type="Gene3D" id="1.10.486.10">
    <property type="entry name" value="PCRA, domain 4"/>
    <property type="match status" value="1"/>
</dbReference>
<keyword evidence="2 9" id="KW-0378">Hydrolase</keyword>
<dbReference type="GO" id="GO:0000725">
    <property type="term" value="P:recombinational repair"/>
    <property type="evidence" value="ECO:0007669"/>
    <property type="project" value="TreeGrafter"/>
</dbReference>
<dbReference type="AlphaFoldDB" id="J7SAS3"/>
<dbReference type="GO" id="GO:0043138">
    <property type="term" value="F:3'-5' DNA helicase activity"/>
    <property type="evidence" value="ECO:0007669"/>
    <property type="project" value="UniProtKB-EC"/>
</dbReference>
<dbReference type="Proteomes" id="UP000006310">
    <property type="component" value="Chromosome 11"/>
</dbReference>
<evidence type="ECO:0000313" key="12">
    <source>
        <dbReference type="EMBL" id="CCK72441.1"/>
    </source>
</evidence>
<dbReference type="PROSITE" id="PS51217">
    <property type="entry name" value="UVRD_HELICASE_CTER"/>
    <property type="match status" value="1"/>
</dbReference>
<organism evidence="12 13">
    <name type="scientific">Huiozyma naganishii (strain ATCC MYA-139 / BCRC 22969 / CBS 8797 / KCTC 17520 / NBRC 10181 / NCYC 3082 / Yp74L-3)</name>
    <name type="common">Yeast</name>
    <name type="synonym">Kazachstania naganishii</name>
    <dbReference type="NCBI Taxonomy" id="1071383"/>
    <lineage>
        <taxon>Eukaryota</taxon>
        <taxon>Fungi</taxon>
        <taxon>Dikarya</taxon>
        <taxon>Ascomycota</taxon>
        <taxon>Saccharomycotina</taxon>
        <taxon>Saccharomycetes</taxon>
        <taxon>Saccharomycetales</taxon>
        <taxon>Saccharomycetaceae</taxon>
        <taxon>Huiozyma</taxon>
    </lineage>
</organism>
<dbReference type="Pfam" id="PF13361">
    <property type="entry name" value="UvrD_C"/>
    <property type="match status" value="1"/>
</dbReference>
<dbReference type="GO" id="GO:0003677">
    <property type="term" value="F:DNA binding"/>
    <property type="evidence" value="ECO:0007669"/>
    <property type="project" value="InterPro"/>
</dbReference>
<keyword evidence="5" id="KW-0413">Isomerase</keyword>
<dbReference type="RefSeq" id="XP_022466686.1">
    <property type="nucleotide sequence ID" value="XM_022610384.1"/>
</dbReference>
<dbReference type="PROSITE" id="PS51198">
    <property type="entry name" value="UVRD_HELICASE_ATP_BIND"/>
    <property type="match status" value="1"/>
</dbReference>
<dbReference type="PANTHER" id="PTHR11070">
    <property type="entry name" value="UVRD / RECB / PCRA DNA HELICASE FAMILY MEMBER"/>
    <property type="match status" value="1"/>
</dbReference>
<keyword evidence="1 9" id="KW-0547">Nucleotide-binding</keyword>
<evidence type="ECO:0000256" key="8">
    <source>
        <dbReference type="ARBA" id="ARBA00048988"/>
    </source>
</evidence>
<dbReference type="GO" id="GO:0032042">
    <property type="term" value="P:mitochondrial DNA metabolic process"/>
    <property type="evidence" value="ECO:0007669"/>
    <property type="project" value="EnsemblFungi"/>
</dbReference>
<dbReference type="GO" id="GO:0005524">
    <property type="term" value="F:ATP binding"/>
    <property type="evidence" value="ECO:0007669"/>
    <property type="project" value="UniProtKB-UniRule"/>
</dbReference>
<sequence>MDLTPSQQRVIHFPFNEATTLEVQAGPGSGKTWTLLNKVYHLIEEQHVKADEILILSLTNKAVDNIVEKLLGVYLGKEGQGHLPRIEEKVDQIGIYTIHGMANRIVVENDGIINIIEENGWRGLTKLLPALRSNGDKNKEALTESINPKLLERLLQNYKVKKDNNANSSARDALAEMVKIMKECKVLTNEDLILRAMELLNEKVRSDTSASEDFTSQLLNKFKVVLIDEVQDLYPLLSPLITQVVKGKQLIMFGDTNQSIYEFMGHNESVIKDLREIHKAEQSQTFHLYDNFRNTPEIIQTATQVLRASKRKTFETSELILKEKTDVQPQLINFTNTTAQLDFLSAEITKLVCASARFNDISILSRTHEHLQTIAQHLSAYNIPYEKLTSQPDWIRDPRIQFITDILKVVVLTGDSHWQSDFSIIVTLGALRGVGSRTLQTLYSTSTLANMTLWRYITEVTRKQWGTVITNKLKIEEYVQILRPVVESRVYSQMNDPIEILTELCEMVYRLDCPLFQFKSRQEIDDFQASLEQMLTVLKLCSTNKPEGISLVKWFLETYFDQSGIYHHTRLASEATGIGSVKLSTIHSSKGLEFPISFVVGNPRGNNFPMDDNTLYVGMTRARNLLYLVNVNHPRIVPWEFKPPVNIIEQPKFWEYYNRDLARSWTPKQTNKMAYQTLSNKYGLRQYSTCCRHLRRCFKVLR</sequence>
<name>J7SAS3_HUIN7</name>
<evidence type="ECO:0000256" key="2">
    <source>
        <dbReference type="ARBA" id="ARBA00022801"/>
    </source>
</evidence>
<dbReference type="SUPFAM" id="SSF52540">
    <property type="entry name" value="P-loop containing nucleoside triphosphate hydrolases"/>
    <property type="match status" value="1"/>
</dbReference>
<evidence type="ECO:0000259" key="10">
    <source>
        <dbReference type="PROSITE" id="PS51198"/>
    </source>
</evidence>
<dbReference type="GO" id="GO:0016787">
    <property type="term" value="F:hydrolase activity"/>
    <property type="evidence" value="ECO:0007669"/>
    <property type="project" value="UniProtKB-UniRule"/>
</dbReference>
<feature type="domain" description="UvrD-like helicase ATP-binding" evidence="10">
    <location>
        <begin position="4"/>
        <end position="295"/>
    </location>
</feature>
<dbReference type="HOGENOM" id="CLU_004585_7_0_1"/>
<protein>
    <recommendedName>
        <fullName evidence="7">DNA 3'-5' helicase</fullName>
        <ecNumber evidence="7">5.6.2.4</ecNumber>
    </recommendedName>
</protein>
<evidence type="ECO:0000256" key="9">
    <source>
        <dbReference type="PROSITE-ProRule" id="PRU00560"/>
    </source>
</evidence>
<proteinExistence type="predicted"/>
<dbReference type="GO" id="GO:0005634">
    <property type="term" value="C:nucleus"/>
    <property type="evidence" value="ECO:0007669"/>
    <property type="project" value="TreeGrafter"/>
</dbReference>
<evidence type="ECO:0000256" key="3">
    <source>
        <dbReference type="ARBA" id="ARBA00022806"/>
    </source>
</evidence>
<feature type="binding site" evidence="9">
    <location>
        <begin position="25"/>
        <end position="32"/>
    </location>
    <ligand>
        <name>ATP</name>
        <dbReference type="ChEBI" id="CHEBI:30616"/>
    </ligand>
</feature>
<dbReference type="InterPro" id="IPR014016">
    <property type="entry name" value="UvrD-like_ATP-bd"/>
</dbReference>
<dbReference type="STRING" id="1071383.J7SAS3"/>
<dbReference type="EC" id="5.6.2.4" evidence="7"/>
<reference evidence="12 13" key="1">
    <citation type="journal article" date="2011" name="Proc. Natl. Acad. Sci. U.S.A.">
        <title>Evolutionary erosion of yeast sex chromosomes by mating-type switching accidents.</title>
        <authorList>
            <person name="Gordon J.L."/>
            <person name="Armisen D."/>
            <person name="Proux-Wera E."/>
            <person name="Oheigeartaigh S.S."/>
            <person name="Byrne K.P."/>
            <person name="Wolfe K.H."/>
        </authorList>
    </citation>
    <scope>NUCLEOTIDE SEQUENCE [LARGE SCALE GENOMIC DNA]</scope>
    <source>
        <strain evidence="13">ATCC MYA-139 / BCRC 22969 / CBS 8797 / CCRC 22969 / KCTC 17520 / NBRC 10181 / NCYC 3082</strain>
    </source>
</reference>
<keyword evidence="4 9" id="KW-0067">ATP-binding</keyword>
<dbReference type="InterPro" id="IPR027417">
    <property type="entry name" value="P-loop_NTPase"/>
</dbReference>
<evidence type="ECO:0000259" key="11">
    <source>
        <dbReference type="PROSITE" id="PS51217"/>
    </source>
</evidence>
<dbReference type="Gene3D" id="3.40.50.300">
    <property type="entry name" value="P-loop containing nucleotide triphosphate hydrolases"/>
    <property type="match status" value="2"/>
</dbReference>
<keyword evidence="3 9" id="KW-0347">Helicase</keyword>
<dbReference type="InterPro" id="IPR014017">
    <property type="entry name" value="DNA_helicase_UvrD-like_C"/>
</dbReference>
<dbReference type="KEGG" id="kng:KNAG_0K00730"/>
<evidence type="ECO:0000256" key="6">
    <source>
        <dbReference type="ARBA" id="ARBA00034617"/>
    </source>
</evidence>
<keyword evidence="13" id="KW-1185">Reference proteome</keyword>
<dbReference type="GO" id="GO:0005759">
    <property type="term" value="C:mitochondrial matrix"/>
    <property type="evidence" value="ECO:0007669"/>
    <property type="project" value="EnsemblFungi"/>
</dbReference>
<dbReference type="OMA" id="ENGWRGL"/>
<evidence type="ECO:0000256" key="1">
    <source>
        <dbReference type="ARBA" id="ARBA00022741"/>
    </source>
</evidence>
<comment type="catalytic activity">
    <reaction evidence="8">
        <text>ATP + H2O = ADP + phosphate + H(+)</text>
        <dbReference type="Rhea" id="RHEA:13065"/>
        <dbReference type="ChEBI" id="CHEBI:15377"/>
        <dbReference type="ChEBI" id="CHEBI:15378"/>
        <dbReference type="ChEBI" id="CHEBI:30616"/>
        <dbReference type="ChEBI" id="CHEBI:43474"/>
        <dbReference type="ChEBI" id="CHEBI:456216"/>
        <dbReference type="EC" id="5.6.2.4"/>
    </reaction>
</comment>
<dbReference type="Pfam" id="PF00580">
    <property type="entry name" value="UvrD-helicase"/>
    <property type="match status" value="1"/>
</dbReference>
<dbReference type="InterPro" id="IPR000212">
    <property type="entry name" value="DNA_helicase_UvrD/REP"/>
</dbReference>
<evidence type="ECO:0000313" key="13">
    <source>
        <dbReference type="Proteomes" id="UP000006310"/>
    </source>
</evidence>